<dbReference type="Pfam" id="PF02518">
    <property type="entry name" value="HATPase_c"/>
    <property type="match status" value="1"/>
</dbReference>
<dbReference type="InterPro" id="IPR005467">
    <property type="entry name" value="His_kinase_dom"/>
</dbReference>
<dbReference type="Gene3D" id="1.10.287.130">
    <property type="match status" value="1"/>
</dbReference>
<dbReference type="PRINTS" id="PR00344">
    <property type="entry name" value="BCTRLSENSOR"/>
</dbReference>
<dbReference type="PROSITE" id="PS50109">
    <property type="entry name" value="HIS_KIN"/>
    <property type="match status" value="1"/>
</dbReference>
<dbReference type="PANTHER" id="PTHR43547:SF2">
    <property type="entry name" value="HYBRID SIGNAL TRANSDUCTION HISTIDINE KINASE C"/>
    <property type="match status" value="1"/>
</dbReference>
<dbReference type="Pfam" id="PF00512">
    <property type="entry name" value="HisKA"/>
    <property type="match status" value="1"/>
</dbReference>
<evidence type="ECO:0000259" key="4">
    <source>
        <dbReference type="PROSITE" id="PS50109"/>
    </source>
</evidence>
<gene>
    <name evidence="5" type="ORF">G9Q97_04980</name>
</gene>
<evidence type="ECO:0000256" key="3">
    <source>
        <dbReference type="ARBA" id="ARBA00022553"/>
    </source>
</evidence>
<dbReference type="InterPro" id="IPR029016">
    <property type="entry name" value="GAF-like_dom_sf"/>
</dbReference>
<dbReference type="SUPFAM" id="SSF47384">
    <property type="entry name" value="Homodimeric domain of signal transducing histidine kinase"/>
    <property type="match status" value="1"/>
</dbReference>
<dbReference type="SMART" id="SM00388">
    <property type="entry name" value="HisKA"/>
    <property type="match status" value="1"/>
</dbReference>
<dbReference type="EC" id="2.7.13.3" evidence="2"/>
<keyword evidence="5" id="KW-0418">Kinase</keyword>
<keyword evidence="3" id="KW-0597">Phosphoprotein</keyword>
<dbReference type="RefSeq" id="WP_166143766.1">
    <property type="nucleotide sequence ID" value="NZ_JAANYN010000002.1"/>
</dbReference>
<dbReference type="InterPro" id="IPR004358">
    <property type="entry name" value="Sig_transdc_His_kin-like_C"/>
</dbReference>
<dbReference type="SUPFAM" id="SSF55781">
    <property type="entry name" value="GAF domain-like"/>
    <property type="match status" value="1"/>
</dbReference>
<dbReference type="InterPro" id="IPR036097">
    <property type="entry name" value="HisK_dim/P_sf"/>
</dbReference>
<dbReference type="GO" id="GO:0016301">
    <property type="term" value="F:kinase activity"/>
    <property type="evidence" value="ECO:0007669"/>
    <property type="project" value="UniProtKB-KW"/>
</dbReference>
<dbReference type="SMART" id="SM00387">
    <property type="entry name" value="HATPase_c"/>
    <property type="match status" value="1"/>
</dbReference>
<keyword evidence="6" id="KW-1185">Reference proteome</keyword>
<dbReference type="InterPro" id="IPR036890">
    <property type="entry name" value="HATPase_C_sf"/>
</dbReference>
<evidence type="ECO:0000313" key="5">
    <source>
        <dbReference type="EMBL" id="NHE56166.1"/>
    </source>
</evidence>
<dbReference type="EMBL" id="JAANYN010000002">
    <property type="protein sequence ID" value="NHE56166.1"/>
    <property type="molecule type" value="Genomic_DNA"/>
</dbReference>
<proteinExistence type="predicted"/>
<name>A0ABX0H2Y7_9BACT</name>
<evidence type="ECO:0000256" key="1">
    <source>
        <dbReference type="ARBA" id="ARBA00000085"/>
    </source>
</evidence>
<dbReference type="InterPro" id="IPR003594">
    <property type="entry name" value="HATPase_dom"/>
</dbReference>
<comment type="catalytic activity">
    <reaction evidence="1">
        <text>ATP + protein L-histidine = ADP + protein N-phospho-L-histidine.</text>
        <dbReference type="EC" id="2.7.13.3"/>
    </reaction>
</comment>
<keyword evidence="5" id="KW-0808">Transferase</keyword>
<dbReference type="SMART" id="SM00065">
    <property type="entry name" value="GAF"/>
    <property type="match status" value="1"/>
</dbReference>
<dbReference type="InterPro" id="IPR003018">
    <property type="entry name" value="GAF"/>
</dbReference>
<sequence length="400" mass="44645">MESPIPEDEFNRLLQLADYDLDNSELENSLKDLTKLAGKVAGTDISLVNLVDSFTQWTVASEGISLKQMPREDSVCQYTIMGNQPFEIKDLTKDERFKDKFYVTDDPNLRYYWGVPLKNESGFNLGALCVMDKETKYISPEKVELLEIIADEIVNRLKVIKALTLLKAEVKSAKEKQKQVAHDIRGPIGGIIGLAQIIKEKGNTNQLEDVLDFIKIIQKSGKSLLELADEILSSREEDKKELRLNPDNEYNLMTLKEKIINLYGVQAEQKKVTLEVLVEGNHKEKPFPKAKLLQILGNLISNAIKFTASGGKVYISLNLAEKSQNKELLLVVKDTGAGMTAEQIEAIMKGEGQTTQGSAGEKGYGFGLPLVKHLVDGMNGVLKIDSKLGEYARFELRLPV</sequence>
<dbReference type="Proteomes" id="UP000649799">
    <property type="component" value="Unassembled WGS sequence"/>
</dbReference>
<dbReference type="SUPFAM" id="SSF55874">
    <property type="entry name" value="ATPase domain of HSP90 chaperone/DNA topoisomerase II/histidine kinase"/>
    <property type="match status" value="1"/>
</dbReference>
<dbReference type="Gene3D" id="3.30.565.10">
    <property type="entry name" value="Histidine kinase-like ATPase, C-terminal domain"/>
    <property type="match status" value="1"/>
</dbReference>
<comment type="caution">
    <text evidence="5">The sequence shown here is derived from an EMBL/GenBank/DDBJ whole genome shotgun (WGS) entry which is preliminary data.</text>
</comment>
<feature type="domain" description="Histidine kinase" evidence="4">
    <location>
        <begin position="179"/>
        <end position="400"/>
    </location>
</feature>
<evidence type="ECO:0000256" key="2">
    <source>
        <dbReference type="ARBA" id="ARBA00012438"/>
    </source>
</evidence>
<dbReference type="Gene3D" id="3.30.450.40">
    <property type="match status" value="1"/>
</dbReference>
<accession>A0ABX0H2Y7</accession>
<organism evidence="5 6">
    <name type="scientific">Cyclobacterium plantarum</name>
    <dbReference type="NCBI Taxonomy" id="2716263"/>
    <lineage>
        <taxon>Bacteria</taxon>
        <taxon>Pseudomonadati</taxon>
        <taxon>Bacteroidota</taxon>
        <taxon>Cytophagia</taxon>
        <taxon>Cytophagales</taxon>
        <taxon>Cyclobacteriaceae</taxon>
        <taxon>Cyclobacterium</taxon>
    </lineage>
</organism>
<dbReference type="PANTHER" id="PTHR43547">
    <property type="entry name" value="TWO-COMPONENT HISTIDINE KINASE"/>
    <property type="match status" value="1"/>
</dbReference>
<dbReference type="InterPro" id="IPR003661">
    <property type="entry name" value="HisK_dim/P_dom"/>
</dbReference>
<dbReference type="CDD" id="cd00075">
    <property type="entry name" value="HATPase"/>
    <property type="match status" value="1"/>
</dbReference>
<reference evidence="5 6" key="1">
    <citation type="submission" date="2020-03" db="EMBL/GenBank/DDBJ databases">
        <title>Cyclobacterium plantarum sp. nov., a marine bacterium isolated from a coastal-marine wetland.</title>
        <authorList>
            <person name="Sanchez-Porro C."/>
            <person name="Ventosa A."/>
            <person name="Amoozegar M."/>
        </authorList>
    </citation>
    <scope>NUCLEOTIDE SEQUENCE [LARGE SCALE GENOMIC DNA]</scope>
    <source>
        <strain evidence="5 6">GBPx2</strain>
    </source>
</reference>
<evidence type="ECO:0000313" key="6">
    <source>
        <dbReference type="Proteomes" id="UP000649799"/>
    </source>
</evidence>
<protein>
    <recommendedName>
        <fullName evidence="2">histidine kinase</fullName>
        <ecNumber evidence="2">2.7.13.3</ecNumber>
    </recommendedName>
</protein>